<dbReference type="InParanoid" id="B3RWA8"/>
<dbReference type="InterPro" id="IPR016186">
    <property type="entry name" value="C-type_lectin-like/link_sf"/>
</dbReference>
<name>B3RWA8_TRIAD</name>
<feature type="domain" description="C-type lectin" evidence="1">
    <location>
        <begin position="25"/>
        <end position="89"/>
    </location>
</feature>
<dbReference type="InterPro" id="IPR001304">
    <property type="entry name" value="C-type_lectin-like"/>
</dbReference>
<dbReference type="GO" id="GO:0030246">
    <property type="term" value="F:carbohydrate binding"/>
    <property type="evidence" value="ECO:0000318"/>
    <property type="project" value="GO_Central"/>
</dbReference>
<dbReference type="GO" id="GO:0038187">
    <property type="term" value="F:pattern recognition receptor activity"/>
    <property type="evidence" value="ECO:0000318"/>
    <property type="project" value="GO_Central"/>
</dbReference>
<evidence type="ECO:0000259" key="1">
    <source>
        <dbReference type="Pfam" id="PF00059"/>
    </source>
</evidence>
<keyword evidence="3" id="KW-1185">Reference proteome</keyword>
<evidence type="ECO:0000313" key="2">
    <source>
        <dbReference type="EMBL" id="EDV24661.1"/>
    </source>
</evidence>
<evidence type="ECO:0000313" key="3">
    <source>
        <dbReference type="Proteomes" id="UP000009022"/>
    </source>
</evidence>
<dbReference type="Gene3D" id="3.10.100.10">
    <property type="entry name" value="Mannose-Binding Protein A, subunit A"/>
    <property type="match status" value="1"/>
</dbReference>
<dbReference type="CTD" id="6753764"/>
<organism evidence="2 3">
    <name type="scientific">Trichoplax adhaerens</name>
    <name type="common">Trichoplax reptans</name>
    <dbReference type="NCBI Taxonomy" id="10228"/>
    <lineage>
        <taxon>Eukaryota</taxon>
        <taxon>Metazoa</taxon>
        <taxon>Placozoa</taxon>
        <taxon>Uniplacotomia</taxon>
        <taxon>Trichoplacea</taxon>
        <taxon>Trichoplacidae</taxon>
        <taxon>Trichoplax</taxon>
    </lineage>
</organism>
<dbReference type="GO" id="GO:0006955">
    <property type="term" value="P:immune response"/>
    <property type="evidence" value="ECO:0000318"/>
    <property type="project" value="GO_Central"/>
</dbReference>
<gene>
    <name evidence="2" type="ORF">TRIADDRAFT_56682</name>
</gene>
<dbReference type="GO" id="GO:0009897">
    <property type="term" value="C:external side of plasma membrane"/>
    <property type="evidence" value="ECO:0000318"/>
    <property type="project" value="GO_Central"/>
</dbReference>
<accession>B3RWA8</accession>
<dbReference type="HOGENOM" id="CLU_1715589_0_0_1"/>
<dbReference type="SUPFAM" id="SSF56436">
    <property type="entry name" value="C-type lectin-like"/>
    <property type="match status" value="1"/>
</dbReference>
<dbReference type="CDD" id="cd00037">
    <property type="entry name" value="CLECT"/>
    <property type="match status" value="1"/>
</dbReference>
<dbReference type="EMBL" id="DS985245">
    <property type="protein sequence ID" value="EDV24661.1"/>
    <property type="molecule type" value="Genomic_DNA"/>
</dbReference>
<protein>
    <recommendedName>
        <fullName evidence="1">C-type lectin domain-containing protein</fullName>
    </recommendedName>
</protein>
<dbReference type="InterPro" id="IPR016187">
    <property type="entry name" value="CTDL_fold"/>
</dbReference>
<sequence>MNFDRNCDYDIEYRNRGFTFYEDFQNWTNSRKSCIDKGGDLAIINNAELATVFDSYYHGKTMYIGLRDLYDFNISTQFVWVDALNTSTNLNSDNPFLVSSSLHYFYSRQQSSFPTIDKNIVKDTYIYATWDNELQVQSDCEKLVSRRSHPSIL</sequence>
<dbReference type="AlphaFoldDB" id="B3RWA8"/>
<dbReference type="GeneID" id="6753764"/>
<dbReference type="OrthoDB" id="6337382at2759"/>
<dbReference type="PhylomeDB" id="B3RWA8"/>
<dbReference type="KEGG" id="tad:TRIADDRAFT_56682"/>
<reference evidence="2 3" key="1">
    <citation type="journal article" date="2008" name="Nature">
        <title>The Trichoplax genome and the nature of placozoans.</title>
        <authorList>
            <person name="Srivastava M."/>
            <person name="Begovic E."/>
            <person name="Chapman J."/>
            <person name="Putnam N.H."/>
            <person name="Hellsten U."/>
            <person name="Kawashima T."/>
            <person name="Kuo A."/>
            <person name="Mitros T."/>
            <person name="Salamov A."/>
            <person name="Carpenter M.L."/>
            <person name="Signorovitch A.Y."/>
            <person name="Moreno M.A."/>
            <person name="Kamm K."/>
            <person name="Grimwood J."/>
            <person name="Schmutz J."/>
            <person name="Shapiro H."/>
            <person name="Grigoriev I.V."/>
            <person name="Buss L.W."/>
            <person name="Schierwater B."/>
            <person name="Dellaporta S.L."/>
            <person name="Rokhsar D.S."/>
        </authorList>
    </citation>
    <scope>NUCLEOTIDE SEQUENCE [LARGE SCALE GENOMIC DNA]</scope>
    <source>
        <strain evidence="2 3">Grell-BS-1999</strain>
    </source>
</reference>
<dbReference type="Proteomes" id="UP000009022">
    <property type="component" value="Unassembled WGS sequence"/>
</dbReference>
<dbReference type="RefSeq" id="XP_002112551.1">
    <property type="nucleotide sequence ID" value="XM_002112515.1"/>
</dbReference>
<dbReference type="Pfam" id="PF00059">
    <property type="entry name" value="Lectin_C"/>
    <property type="match status" value="1"/>
</dbReference>
<proteinExistence type="predicted"/>